<gene>
    <name evidence="2" type="ORF">ABW18_12135</name>
</gene>
<reference evidence="2 3" key="1">
    <citation type="submission" date="2015-05" db="EMBL/GenBank/DDBJ databases">
        <title>Draft genome sequence of the bacterium Gordonia jacobaea a new member of the Gordonia genus.</title>
        <authorList>
            <person name="Jimenez-Galisteo G."/>
            <person name="Dominguez A."/>
            <person name="Munoz E."/>
            <person name="Vinas M."/>
        </authorList>
    </citation>
    <scope>NUCLEOTIDE SEQUENCE [LARGE SCALE GENOMIC DNA]</scope>
    <source>
        <strain evidence="3">mv1</strain>
    </source>
</reference>
<comment type="caution">
    <text evidence="2">The sequence shown here is derived from an EMBL/GenBank/DDBJ whole genome shotgun (WGS) entry which is preliminary data.</text>
</comment>
<dbReference type="Proteomes" id="UP000037247">
    <property type="component" value="Unassembled WGS sequence"/>
</dbReference>
<proteinExistence type="predicted"/>
<feature type="region of interest" description="Disordered" evidence="1">
    <location>
        <begin position="40"/>
        <end position="60"/>
    </location>
</feature>
<keyword evidence="3" id="KW-1185">Reference proteome</keyword>
<evidence type="ECO:0000256" key="1">
    <source>
        <dbReference type="SAM" id="MobiDB-lite"/>
    </source>
</evidence>
<evidence type="ECO:0000313" key="2">
    <source>
        <dbReference type="EMBL" id="KNA91043.1"/>
    </source>
</evidence>
<evidence type="ECO:0000313" key="3">
    <source>
        <dbReference type="Proteomes" id="UP000037247"/>
    </source>
</evidence>
<name>A0ABR5IBS6_9ACTN</name>
<protein>
    <submittedName>
        <fullName evidence="2">Uncharacterized protein</fullName>
    </submittedName>
</protein>
<organism evidence="2 3">
    <name type="scientific">Gordonia jacobaea</name>
    <dbReference type="NCBI Taxonomy" id="122202"/>
    <lineage>
        <taxon>Bacteria</taxon>
        <taxon>Bacillati</taxon>
        <taxon>Actinomycetota</taxon>
        <taxon>Actinomycetes</taxon>
        <taxon>Mycobacteriales</taxon>
        <taxon>Gordoniaceae</taxon>
        <taxon>Gordonia</taxon>
    </lineage>
</organism>
<sequence>MLVGGWTTRRIDRENQSEQVVQGVGNPAVGQLVPSAATFGYRNNKPASPQASKMVRQDLA</sequence>
<accession>A0ABR5IBS6</accession>
<dbReference type="EMBL" id="LDTZ01000017">
    <property type="protein sequence ID" value="KNA91043.1"/>
    <property type="molecule type" value="Genomic_DNA"/>
</dbReference>